<dbReference type="InterPro" id="IPR011006">
    <property type="entry name" value="CheY-like_superfamily"/>
</dbReference>
<dbReference type="InterPro" id="IPR001789">
    <property type="entry name" value="Sig_transdc_resp-reg_receiver"/>
</dbReference>
<dbReference type="Pfam" id="PF00072">
    <property type="entry name" value="Response_reg"/>
    <property type="match status" value="1"/>
</dbReference>
<proteinExistence type="predicted"/>
<keyword evidence="4" id="KW-1185">Reference proteome</keyword>
<feature type="modified residue" description="4-aspartylphosphate" evidence="1">
    <location>
        <position position="59"/>
    </location>
</feature>
<evidence type="ECO:0000313" key="3">
    <source>
        <dbReference type="EMBL" id="BAO56222.1"/>
    </source>
</evidence>
<dbReference type="AlphaFoldDB" id="W8VXN2"/>
<dbReference type="SUPFAM" id="SSF52172">
    <property type="entry name" value="CheY-like"/>
    <property type="match status" value="1"/>
</dbReference>
<reference evidence="3 4" key="1">
    <citation type="journal article" date="2014" name="Proc. Natl. Acad. Sci. U.S.A.">
        <title>Functional characterization of flavobacteria rhodopsins reveals a unique class of light-driven chloride pump in bacteria.</title>
        <authorList>
            <person name="Yoshizawa S."/>
            <person name="Kumagai Y."/>
            <person name="Kim H."/>
            <person name="Ogura Y."/>
            <person name="Hayashi T."/>
            <person name="Iwasaki W."/>
            <person name="DeLong E.F."/>
            <person name="Kogure K."/>
        </authorList>
    </citation>
    <scope>NUCLEOTIDE SEQUENCE [LARGE SCALE GENOMIC DNA]</scope>
    <source>
        <strain evidence="3 4">S1-08</strain>
    </source>
</reference>
<dbReference type="Proteomes" id="UP000031760">
    <property type="component" value="Chromosome"/>
</dbReference>
<dbReference type="KEGG" id="nmf:NMS_2213"/>
<feature type="domain" description="Response regulatory" evidence="2">
    <location>
        <begin position="4"/>
        <end position="129"/>
    </location>
</feature>
<evidence type="ECO:0000256" key="1">
    <source>
        <dbReference type="PROSITE-ProRule" id="PRU00169"/>
    </source>
</evidence>
<name>W8VXN2_9FLAO</name>
<dbReference type="InterPro" id="IPR052893">
    <property type="entry name" value="TCS_response_regulator"/>
</dbReference>
<dbReference type="PROSITE" id="PS50110">
    <property type="entry name" value="RESPONSE_REGULATORY"/>
    <property type="match status" value="1"/>
</dbReference>
<dbReference type="EMBL" id="AP014548">
    <property type="protein sequence ID" value="BAO56222.1"/>
    <property type="molecule type" value="Genomic_DNA"/>
</dbReference>
<evidence type="ECO:0000259" key="2">
    <source>
        <dbReference type="PROSITE" id="PS50110"/>
    </source>
</evidence>
<sequence length="131" mass="14956">MKRKIVLVDDDAIYRLIAARLLGLVDTTLQIDQFENGQLALDYLQKEMNVNGTYTILLDINMPVLDGWGFLDKVEKKKVNEFPNLHIYIVSSSTDKSDLSKAGQYKSVKGFFHKPLSMENIKAIVSERYLT</sequence>
<dbReference type="RefSeq" id="WP_041496691.1">
    <property type="nucleotide sequence ID" value="NZ_AP014548.1"/>
</dbReference>
<dbReference type="STRING" id="1454201.NMS_2213"/>
<dbReference type="HOGENOM" id="CLU_000445_69_17_10"/>
<gene>
    <name evidence="3" type="ORF">NMS_2213</name>
</gene>
<dbReference type="Gene3D" id="3.40.50.2300">
    <property type="match status" value="1"/>
</dbReference>
<keyword evidence="1" id="KW-0597">Phosphoprotein</keyword>
<organism evidence="3 4">
    <name type="scientific">Nonlabens marinus S1-08</name>
    <dbReference type="NCBI Taxonomy" id="1454201"/>
    <lineage>
        <taxon>Bacteria</taxon>
        <taxon>Pseudomonadati</taxon>
        <taxon>Bacteroidota</taxon>
        <taxon>Flavobacteriia</taxon>
        <taxon>Flavobacteriales</taxon>
        <taxon>Flavobacteriaceae</taxon>
        <taxon>Nonlabens</taxon>
    </lineage>
</organism>
<dbReference type="OrthoDB" id="673128at2"/>
<evidence type="ECO:0000313" key="4">
    <source>
        <dbReference type="Proteomes" id="UP000031760"/>
    </source>
</evidence>
<dbReference type="GO" id="GO:0000160">
    <property type="term" value="P:phosphorelay signal transduction system"/>
    <property type="evidence" value="ECO:0007669"/>
    <property type="project" value="InterPro"/>
</dbReference>
<dbReference type="PANTHER" id="PTHR44520">
    <property type="entry name" value="RESPONSE REGULATOR RCP1-RELATED"/>
    <property type="match status" value="1"/>
</dbReference>
<dbReference type="PANTHER" id="PTHR44520:SF2">
    <property type="entry name" value="RESPONSE REGULATOR RCP1"/>
    <property type="match status" value="1"/>
</dbReference>
<accession>W8VXN2</accession>
<dbReference type="SMART" id="SM00448">
    <property type="entry name" value="REC"/>
    <property type="match status" value="1"/>
</dbReference>
<protein>
    <submittedName>
        <fullName evidence="3">Two-component response regulator</fullName>
    </submittedName>
</protein>